<reference evidence="2 3" key="1">
    <citation type="journal article" date="2019" name="Int. J. Syst. Evol. Microbiol.">
        <title>The Global Catalogue of Microorganisms (GCM) 10K type strain sequencing project: providing services to taxonomists for standard genome sequencing and annotation.</title>
        <authorList>
            <consortium name="The Broad Institute Genomics Platform"/>
            <consortium name="The Broad Institute Genome Sequencing Center for Infectious Disease"/>
            <person name="Wu L."/>
            <person name="Ma J."/>
        </authorList>
    </citation>
    <scope>NUCLEOTIDE SEQUENCE [LARGE SCALE GENOMIC DNA]</scope>
    <source>
        <strain evidence="2 3">WLHS5</strain>
    </source>
</reference>
<feature type="domain" description="Halobacterial output" evidence="1">
    <location>
        <begin position="19"/>
        <end position="80"/>
    </location>
</feature>
<evidence type="ECO:0000259" key="1">
    <source>
        <dbReference type="Pfam" id="PF18545"/>
    </source>
</evidence>
<comment type="caution">
    <text evidence="2">The sequence shown here is derived from an EMBL/GenBank/DDBJ whole genome shotgun (WGS) entry which is preliminary data.</text>
</comment>
<dbReference type="Pfam" id="PF24336">
    <property type="entry name" value="DUF7504"/>
    <property type="match status" value="1"/>
</dbReference>
<dbReference type="RefSeq" id="WP_250139922.1">
    <property type="nucleotide sequence ID" value="NZ_JALIQP010000002.1"/>
</dbReference>
<accession>A0ABD5PS88</accession>
<dbReference type="Pfam" id="PF18545">
    <property type="entry name" value="HalOD1"/>
    <property type="match status" value="1"/>
</dbReference>
<dbReference type="InterPro" id="IPR055927">
    <property type="entry name" value="DUF7504"/>
</dbReference>
<dbReference type="InterPro" id="IPR040624">
    <property type="entry name" value="HalOD1"/>
</dbReference>
<dbReference type="EMBL" id="JBHSFA010000007">
    <property type="protein sequence ID" value="MFC4543402.1"/>
    <property type="molecule type" value="Genomic_DNA"/>
</dbReference>
<sequence>MPADTPFYVLLEDGPPLGGQIVQAVSTVVDEGREELAPLQETVDPEVLETIVRERSTRFVSIVYEGVQVTVLNGTRLVVRDPDSIHAALTGVSNVLVPTTERSEVCTELLTPYPPAWENVLVISFDDPSVHLEGRPAETGIVTVGGFTRSASTSASEPVRTDTGPDPPSIAAVEDPTDLATLESVITDQLSAWATNDNRTVVCFHSLSELLGHVDWTTGRRFLEALARKISAADAIAHYHVDVGACPGVDLDALESIVDATVERDETGLRVRDS</sequence>
<evidence type="ECO:0000313" key="2">
    <source>
        <dbReference type="EMBL" id="MFC4543402.1"/>
    </source>
</evidence>
<organism evidence="2 3">
    <name type="scientific">Halosolutus amylolyticus</name>
    <dbReference type="NCBI Taxonomy" id="2932267"/>
    <lineage>
        <taxon>Archaea</taxon>
        <taxon>Methanobacteriati</taxon>
        <taxon>Methanobacteriota</taxon>
        <taxon>Stenosarchaea group</taxon>
        <taxon>Halobacteria</taxon>
        <taxon>Halobacteriales</taxon>
        <taxon>Natrialbaceae</taxon>
        <taxon>Halosolutus</taxon>
    </lineage>
</organism>
<protein>
    <submittedName>
        <fullName evidence="2">HalOD1 output domain-containing protein</fullName>
    </submittedName>
</protein>
<name>A0ABD5PS88_9EURY</name>
<dbReference type="Proteomes" id="UP001595898">
    <property type="component" value="Unassembled WGS sequence"/>
</dbReference>
<gene>
    <name evidence="2" type="ORF">ACFO5R_15840</name>
</gene>
<evidence type="ECO:0000313" key="3">
    <source>
        <dbReference type="Proteomes" id="UP001595898"/>
    </source>
</evidence>
<dbReference type="AlphaFoldDB" id="A0ABD5PS88"/>
<keyword evidence="3" id="KW-1185">Reference proteome</keyword>
<proteinExistence type="predicted"/>